<evidence type="ECO:0000313" key="2">
    <source>
        <dbReference type="Proteomes" id="UP000011885"/>
    </source>
</evidence>
<proteinExistence type="predicted"/>
<sequence>MLVGEIIEGCGENATEVKRLKRHPSVSVSFDFAHASLLFHRES</sequence>
<keyword evidence="2" id="KW-1185">Reference proteome</keyword>
<comment type="caution">
    <text evidence="1">The sequence shown here is derived from an EMBL/GenBank/DDBJ whole genome shotgun (WGS) entry which is preliminary data.</text>
</comment>
<dbReference type="Proteomes" id="UP000011885">
    <property type="component" value="Unassembled WGS sequence"/>
</dbReference>
<dbReference type="PATRIC" id="fig|1263870.3.peg.5649"/>
<protein>
    <submittedName>
        <fullName evidence="1">Uncharacterized protein</fullName>
    </submittedName>
</protein>
<organism evidence="1 2">
    <name type="scientific">Rhodopirellula sallentina SM41</name>
    <dbReference type="NCBI Taxonomy" id="1263870"/>
    <lineage>
        <taxon>Bacteria</taxon>
        <taxon>Pseudomonadati</taxon>
        <taxon>Planctomycetota</taxon>
        <taxon>Planctomycetia</taxon>
        <taxon>Pirellulales</taxon>
        <taxon>Pirellulaceae</taxon>
        <taxon>Rhodopirellula</taxon>
    </lineage>
</organism>
<gene>
    <name evidence="1" type="ORF">RSSM_05331</name>
</gene>
<name>M5TVK3_9BACT</name>
<evidence type="ECO:0000313" key="1">
    <source>
        <dbReference type="EMBL" id="EMI53222.1"/>
    </source>
</evidence>
<reference evidence="1 2" key="1">
    <citation type="journal article" date="2013" name="Mar. Genomics">
        <title>Expression of sulfatases in Rhodopirellula baltica and the diversity of sulfatases in the genus Rhodopirellula.</title>
        <authorList>
            <person name="Wegner C.E."/>
            <person name="Richter-Heitmann T."/>
            <person name="Klindworth A."/>
            <person name="Klockow C."/>
            <person name="Richter M."/>
            <person name="Achstetter T."/>
            <person name="Glockner F.O."/>
            <person name="Harder J."/>
        </authorList>
    </citation>
    <scope>NUCLEOTIDE SEQUENCE [LARGE SCALE GENOMIC DNA]</scope>
    <source>
        <strain evidence="1 2">SM41</strain>
    </source>
</reference>
<dbReference type="EMBL" id="ANOH01000368">
    <property type="protein sequence ID" value="EMI53222.1"/>
    <property type="molecule type" value="Genomic_DNA"/>
</dbReference>
<accession>M5TVK3</accession>
<dbReference type="AlphaFoldDB" id="M5TVK3"/>